<dbReference type="PROSITE" id="PS51257">
    <property type="entry name" value="PROKAR_LIPOPROTEIN"/>
    <property type="match status" value="1"/>
</dbReference>
<reference evidence="1 2" key="1">
    <citation type="submission" date="2019-09" db="EMBL/GenBank/DDBJ databases">
        <title>Nocardioides panacisoli sp. nov., isolated from the soil of a ginseng field.</title>
        <authorList>
            <person name="Cho C."/>
        </authorList>
    </citation>
    <scope>NUCLEOTIDE SEQUENCE [LARGE SCALE GENOMIC DNA]</scope>
    <source>
        <strain evidence="1 2">BN140041</strain>
    </source>
</reference>
<comment type="caution">
    <text evidence="1">The sequence shown here is derived from an EMBL/GenBank/DDBJ whole genome shotgun (WGS) entry which is preliminary data.</text>
</comment>
<proteinExistence type="predicted"/>
<name>A0A5B1M1H9_9ACTN</name>
<dbReference type="AlphaFoldDB" id="A0A5B1M1H9"/>
<dbReference type="Pfam" id="PF12028">
    <property type="entry name" value="DUF3515"/>
    <property type="match status" value="1"/>
</dbReference>
<dbReference type="RefSeq" id="WP_149751393.1">
    <property type="nucleotide sequence ID" value="NZ_VUJW01000009.1"/>
</dbReference>
<reference evidence="1 2" key="2">
    <citation type="submission" date="2019-09" db="EMBL/GenBank/DDBJ databases">
        <authorList>
            <person name="Jin C."/>
        </authorList>
    </citation>
    <scope>NUCLEOTIDE SEQUENCE [LARGE SCALE GENOMIC DNA]</scope>
    <source>
        <strain evidence="1 2">BN140041</strain>
    </source>
</reference>
<dbReference type="InterPro" id="IPR021903">
    <property type="entry name" value="DUF3515"/>
</dbReference>
<dbReference type="EMBL" id="VUJW01000009">
    <property type="protein sequence ID" value="KAA1426318.1"/>
    <property type="molecule type" value="Genomic_DNA"/>
</dbReference>
<dbReference type="Proteomes" id="UP000324351">
    <property type="component" value="Unassembled WGS sequence"/>
</dbReference>
<gene>
    <name evidence="1" type="ORF">F0U47_15585</name>
</gene>
<accession>A0A5B1M1H9</accession>
<organism evidence="1 2">
    <name type="scientific">Nocardioides antri</name>
    <dbReference type="NCBI Taxonomy" id="2607659"/>
    <lineage>
        <taxon>Bacteria</taxon>
        <taxon>Bacillati</taxon>
        <taxon>Actinomycetota</taxon>
        <taxon>Actinomycetes</taxon>
        <taxon>Propionibacteriales</taxon>
        <taxon>Nocardioidaceae</taxon>
        <taxon>Nocardioides</taxon>
    </lineage>
</organism>
<evidence type="ECO:0000313" key="2">
    <source>
        <dbReference type="Proteomes" id="UP000324351"/>
    </source>
</evidence>
<sequence>MTPRATYAVWLAAAPLLVACGPVEVDVPDLSADDASACSAFIDDLPTTLADEEQVEVEPEDAPAAAYGDPPIVVTCGAGAPGGFGPGAQCEVANDVPWYIPPEQYDDLSLDLVITAAWHRPRVQVQMPADYRGNEGGIMAVLADLVKEHLRETATCDL</sequence>
<keyword evidence="2" id="KW-1185">Reference proteome</keyword>
<evidence type="ECO:0000313" key="1">
    <source>
        <dbReference type="EMBL" id="KAA1426318.1"/>
    </source>
</evidence>
<protein>
    <submittedName>
        <fullName evidence="1">DUF3515 family protein</fullName>
    </submittedName>
</protein>